<reference evidence="1" key="1">
    <citation type="submission" date="2022-04" db="EMBL/GenBank/DDBJ databases">
        <title>Genome of the entomopathogenic fungus Entomophthora muscae.</title>
        <authorList>
            <person name="Elya C."/>
            <person name="Lovett B.R."/>
            <person name="Lee E."/>
            <person name="Macias A.M."/>
            <person name="Hajek A.E."/>
            <person name="De Bivort B.L."/>
            <person name="Kasson M.T."/>
            <person name="De Fine Licht H.H."/>
            <person name="Stajich J.E."/>
        </authorList>
    </citation>
    <scope>NUCLEOTIDE SEQUENCE</scope>
    <source>
        <strain evidence="1">Berkeley</strain>
    </source>
</reference>
<name>A0ACC2S8P6_9FUNG</name>
<evidence type="ECO:0000313" key="2">
    <source>
        <dbReference type="Proteomes" id="UP001165960"/>
    </source>
</evidence>
<gene>
    <name evidence="1" type="ORF">DSO57_1009779</name>
</gene>
<dbReference type="Proteomes" id="UP001165960">
    <property type="component" value="Unassembled WGS sequence"/>
</dbReference>
<evidence type="ECO:0000313" key="1">
    <source>
        <dbReference type="EMBL" id="KAJ9058700.1"/>
    </source>
</evidence>
<comment type="caution">
    <text evidence="1">The sequence shown here is derived from an EMBL/GenBank/DDBJ whole genome shotgun (WGS) entry which is preliminary data.</text>
</comment>
<accession>A0ACC2S8P6</accession>
<keyword evidence="2" id="KW-1185">Reference proteome</keyword>
<sequence>MLAAQAVSSTNVPILSATEFSVFNILAPSFLLLAGDALSLAFDTLAAVTKYVFSAGSEYSLLDCLLNHGKFYLFKQCLTHILSSLGLQQPVPDAKNASSRASSPEPKRKALASVPALHRPAS</sequence>
<dbReference type="EMBL" id="QTSX02005711">
    <property type="protein sequence ID" value="KAJ9058700.1"/>
    <property type="molecule type" value="Genomic_DNA"/>
</dbReference>
<protein>
    <submittedName>
        <fullName evidence="1">Uncharacterized protein</fullName>
    </submittedName>
</protein>
<organism evidence="1 2">
    <name type="scientific">Entomophthora muscae</name>
    <dbReference type="NCBI Taxonomy" id="34485"/>
    <lineage>
        <taxon>Eukaryota</taxon>
        <taxon>Fungi</taxon>
        <taxon>Fungi incertae sedis</taxon>
        <taxon>Zoopagomycota</taxon>
        <taxon>Entomophthoromycotina</taxon>
        <taxon>Entomophthoromycetes</taxon>
        <taxon>Entomophthorales</taxon>
        <taxon>Entomophthoraceae</taxon>
        <taxon>Entomophthora</taxon>
    </lineage>
</organism>
<proteinExistence type="predicted"/>